<dbReference type="EMBL" id="AHFL01000014">
    <property type="protein sequence ID" value="EOO66511.1"/>
    <property type="molecule type" value="Genomic_DNA"/>
</dbReference>
<reference evidence="2 4" key="1">
    <citation type="submission" date="2012-12" db="EMBL/GenBank/DDBJ databases">
        <title>The Genome Sequence of Bacillus cereus VD196.</title>
        <authorList>
            <consortium name="The Broad Institute Genome Sequencing Platform"/>
            <consortium name="The Broad Institute Genome Sequencing Center for Infectious Disease"/>
            <person name="Feldgarden M."/>
            <person name="Van der Auwera G.A."/>
            <person name="Mahillon J."/>
            <person name="Duprez V."/>
            <person name="Timmery S."/>
            <person name="Mattelet C."/>
            <person name="Dierick K."/>
            <person name="Sun M."/>
            <person name="Yu Z."/>
            <person name="Zhu L."/>
            <person name="Hu X."/>
            <person name="Shank E.B."/>
            <person name="Swiecicka I."/>
            <person name="Hansen B.M."/>
            <person name="Andrup L."/>
            <person name="Walker B."/>
            <person name="Young S.K."/>
            <person name="Zeng Q."/>
            <person name="Gargeya S."/>
            <person name="Fitzgerald M."/>
            <person name="Haas B."/>
            <person name="Abouelleil A."/>
            <person name="Alvarado L."/>
            <person name="Arachchi H.M."/>
            <person name="Berlin A.M."/>
            <person name="Chapman S.B."/>
            <person name="Dewar J."/>
            <person name="Goldberg J."/>
            <person name="Griggs A."/>
            <person name="Gujja S."/>
            <person name="Hansen M."/>
            <person name="Howarth C."/>
            <person name="Imamovic A."/>
            <person name="Larimer J."/>
            <person name="McCowan C."/>
            <person name="Murphy C."/>
            <person name="Neiman D."/>
            <person name="Pearson M."/>
            <person name="Priest M."/>
            <person name="Roberts A."/>
            <person name="Saif S."/>
            <person name="Shea T."/>
            <person name="Sisk P."/>
            <person name="Sykes S."/>
            <person name="Wortman J."/>
            <person name="Nusbaum C."/>
            <person name="Birren B."/>
        </authorList>
    </citation>
    <scope>NUCLEOTIDE SEQUENCE [LARGE SCALE GENOMIC DNA]</scope>
    <source>
        <strain evidence="2 4">VD196</strain>
    </source>
</reference>
<evidence type="ECO:0000313" key="3">
    <source>
        <dbReference type="EMBL" id="EOO66511.1"/>
    </source>
</evidence>
<organism evidence="2 4">
    <name type="scientific">Bacillus cereus VD196</name>
    <dbReference type="NCBI Taxonomy" id="1053243"/>
    <lineage>
        <taxon>Bacteria</taxon>
        <taxon>Bacillati</taxon>
        <taxon>Bacillota</taxon>
        <taxon>Bacilli</taxon>
        <taxon>Bacillales</taxon>
        <taxon>Bacillaceae</taxon>
        <taxon>Bacillus</taxon>
        <taxon>Bacillus cereus group</taxon>
    </lineage>
</organism>
<evidence type="ECO:0000313" key="2">
    <source>
        <dbReference type="EMBL" id="EOO65023.1"/>
    </source>
</evidence>
<name>A0A9W5V7P9_BACCE</name>
<feature type="chain" id="PRO_5040714637" description="Hemolysin II" evidence="1">
    <location>
        <begin position="35"/>
        <end position="209"/>
    </location>
</feature>
<sequence>MTNSIFTRKKTLLLLMAIMLILTSVLTFNTNAKAEEIQDDLTEQDLATFKLLDEIPEDTIQKGMSETIIWLNENKNNKLRNYTFNQKGEHIVVEVKSPDDITNKSRMKRATWQQYTACGLALGNVALNVVPWATLLKLRNAAKAIGGLESLFTKVSKAYHINKNMGKSNPLGKAVSQYAHSFPDELKKAVTDIFGVGAASAACSLLFSK</sequence>
<protein>
    <recommendedName>
        <fullName evidence="5">Hemolysin II</fullName>
    </recommendedName>
</protein>
<proteinExistence type="predicted"/>
<dbReference type="AlphaFoldDB" id="A0A9W5V7P9"/>
<evidence type="ECO:0000256" key="1">
    <source>
        <dbReference type="SAM" id="SignalP"/>
    </source>
</evidence>
<accession>A0A9W5V7P9</accession>
<comment type="caution">
    <text evidence="2">The sequence shown here is derived from an EMBL/GenBank/DDBJ whole genome shotgun (WGS) entry which is preliminary data.</text>
</comment>
<feature type="signal peptide" evidence="1">
    <location>
        <begin position="1"/>
        <end position="34"/>
    </location>
</feature>
<gene>
    <name evidence="3" type="ORF">IKE_03069</name>
    <name evidence="2" type="ORF">IKE_03993</name>
</gene>
<dbReference type="Proteomes" id="UP000014023">
    <property type="component" value="Unassembled WGS sequence"/>
</dbReference>
<evidence type="ECO:0000313" key="4">
    <source>
        <dbReference type="Proteomes" id="UP000014023"/>
    </source>
</evidence>
<dbReference type="RefSeq" id="WP_016125206.1">
    <property type="nucleotide sequence ID" value="NZ_KB976254.1"/>
</dbReference>
<keyword evidence="1" id="KW-0732">Signal</keyword>
<dbReference type="EMBL" id="AHFL01000030">
    <property type="protein sequence ID" value="EOO65023.1"/>
    <property type="molecule type" value="Genomic_DNA"/>
</dbReference>
<evidence type="ECO:0008006" key="5">
    <source>
        <dbReference type="Google" id="ProtNLM"/>
    </source>
</evidence>